<name>A0ABR2URY4_9PEZI</name>
<evidence type="ECO:0000313" key="5">
    <source>
        <dbReference type="EMBL" id="KAK9417331.1"/>
    </source>
</evidence>
<reference evidence="5 6" key="1">
    <citation type="journal article" date="2024" name="J. Plant Pathol.">
        <title>Sequence and assembly of the genome of Seiridium unicorne, isolate CBS 538.82, causal agent of cypress canker disease.</title>
        <authorList>
            <person name="Scali E."/>
            <person name="Rocca G.D."/>
            <person name="Danti R."/>
            <person name="Garbelotto M."/>
            <person name="Barberini S."/>
            <person name="Baroncelli R."/>
            <person name="Emiliani G."/>
        </authorList>
    </citation>
    <scope>NUCLEOTIDE SEQUENCE [LARGE SCALE GENOMIC DNA]</scope>
    <source>
        <strain evidence="5 6">BM-138-508</strain>
    </source>
</reference>
<dbReference type="Gene3D" id="3.20.20.30">
    <property type="entry name" value="Luciferase-like domain"/>
    <property type="match status" value="1"/>
</dbReference>
<proteinExistence type="predicted"/>
<dbReference type="PANTHER" id="PTHR30011">
    <property type="entry name" value="ALKANESULFONATE MONOOXYGENASE-RELATED"/>
    <property type="match status" value="1"/>
</dbReference>
<dbReference type="PANTHER" id="PTHR30011:SF16">
    <property type="entry name" value="C2H2 FINGER DOMAIN TRANSCRIPTION FACTOR (EUROFUNG)-RELATED"/>
    <property type="match status" value="1"/>
</dbReference>
<keyword evidence="2" id="KW-0288">FMN</keyword>
<keyword evidence="4" id="KW-0503">Monooxygenase</keyword>
<dbReference type="SUPFAM" id="SSF51679">
    <property type="entry name" value="Bacterial luciferase-like"/>
    <property type="match status" value="1"/>
</dbReference>
<organism evidence="5 6">
    <name type="scientific">Seiridium unicorne</name>
    <dbReference type="NCBI Taxonomy" id="138068"/>
    <lineage>
        <taxon>Eukaryota</taxon>
        <taxon>Fungi</taxon>
        <taxon>Dikarya</taxon>
        <taxon>Ascomycota</taxon>
        <taxon>Pezizomycotina</taxon>
        <taxon>Sordariomycetes</taxon>
        <taxon>Xylariomycetidae</taxon>
        <taxon>Amphisphaeriales</taxon>
        <taxon>Sporocadaceae</taxon>
        <taxon>Seiridium</taxon>
    </lineage>
</organism>
<protein>
    <submittedName>
        <fullName evidence="5">Luciferase-like domain-containing protein</fullName>
    </submittedName>
</protein>
<comment type="caution">
    <text evidence="5">The sequence shown here is derived from an EMBL/GenBank/DDBJ whole genome shotgun (WGS) entry which is preliminary data.</text>
</comment>
<dbReference type="InterPro" id="IPR051260">
    <property type="entry name" value="Diverse_substr_monoxygenases"/>
</dbReference>
<keyword evidence="6" id="KW-1185">Reference proteome</keyword>
<keyword evidence="1" id="KW-0285">Flavoprotein</keyword>
<evidence type="ECO:0000256" key="1">
    <source>
        <dbReference type="ARBA" id="ARBA00022630"/>
    </source>
</evidence>
<dbReference type="InterPro" id="IPR036661">
    <property type="entry name" value="Luciferase-like_sf"/>
</dbReference>
<evidence type="ECO:0000256" key="2">
    <source>
        <dbReference type="ARBA" id="ARBA00022643"/>
    </source>
</evidence>
<evidence type="ECO:0000256" key="3">
    <source>
        <dbReference type="ARBA" id="ARBA00023002"/>
    </source>
</evidence>
<evidence type="ECO:0000313" key="6">
    <source>
        <dbReference type="Proteomes" id="UP001408356"/>
    </source>
</evidence>
<keyword evidence="3" id="KW-0560">Oxidoreductase</keyword>
<accession>A0ABR2URY4</accession>
<gene>
    <name evidence="5" type="ORF">SUNI508_08911</name>
</gene>
<dbReference type="EMBL" id="JARVKF010000399">
    <property type="protein sequence ID" value="KAK9417331.1"/>
    <property type="molecule type" value="Genomic_DNA"/>
</dbReference>
<dbReference type="Proteomes" id="UP001408356">
    <property type="component" value="Unassembled WGS sequence"/>
</dbReference>
<sequence length="166" mass="18260">MAAVTKNLGFEITTSTSYEQAYVVAKRFDLGDTALMEDAENGFYSHFSQIQTIHRYGKFHVGGPFILDPSQQRKPLCFKQEHLQFSDDIKFGAANAKSIFDAGLSPHVVARGARAIRKAAVKMFAMITPIIGKDEEDVKPKYDDALRYVPIDGGLAQLSASTGINV</sequence>
<evidence type="ECO:0000256" key="4">
    <source>
        <dbReference type="ARBA" id="ARBA00023033"/>
    </source>
</evidence>